<dbReference type="Proteomes" id="UP001520878">
    <property type="component" value="Unassembled WGS sequence"/>
</dbReference>
<organism evidence="2 3">
    <name type="scientific">Fluctibacter halophilus</name>
    <dbReference type="NCBI Taxonomy" id="226011"/>
    <lineage>
        <taxon>Bacteria</taxon>
        <taxon>Pseudomonadati</taxon>
        <taxon>Pseudomonadota</taxon>
        <taxon>Gammaproteobacteria</taxon>
        <taxon>Alteromonadales</taxon>
        <taxon>Alteromonadaceae</taxon>
        <taxon>Fluctibacter</taxon>
    </lineage>
</organism>
<evidence type="ECO:0000313" key="3">
    <source>
        <dbReference type="Proteomes" id="UP001520878"/>
    </source>
</evidence>
<sequence length="276" mass="31843">MNSVVWLVVCMSIMMLTPAVALPQGNVQVDYPLNVRGLARFDDTQQQDLQAWLNTATMATEQVVGSFPFAVTVHLHPRRGNEPVPWANTWREDGQAVHFYVDTRFPRRAFEHDWTAYHEFAHLALPYLGSRNRWFAEGFASFMQYPIMASAGTLDVSPGEAYWRKLSGHWAGYQRQESALSMIEQRFAERRYKSGYWAAAWFFILADKQLRERHNTTLPALVKQYVACCRLNDTTLQDVIHQWDRLIGQPLFASLLRRFATQPASHIYSQHNSAAF</sequence>
<name>A0ABS8G821_9ALTE</name>
<keyword evidence="1" id="KW-0732">Signal</keyword>
<keyword evidence="3" id="KW-1185">Reference proteome</keyword>
<protein>
    <recommendedName>
        <fullName evidence="4">Peptidase M61 catalytic domain-containing protein</fullName>
    </recommendedName>
</protein>
<accession>A0ABS8G821</accession>
<evidence type="ECO:0008006" key="4">
    <source>
        <dbReference type="Google" id="ProtNLM"/>
    </source>
</evidence>
<feature type="signal peptide" evidence="1">
    <location>
        <begin position="1"/>
        <end position="21"/>
    </location>
</feature>
<proteinExistence type="predicted"/>
<comment type="caution">
    <text evidence="2">The sequence shown here is derived from an EMBL/GenBank/DDBJ whole genome shotgun (WGS) entry which is preliminary data.</text>
</comment>
<feature type="chain" id="PRO_5046704384" description="Peptidase M61 catalytic domain-containing protein" evidence="1">
    <location>
        <begin position="22"/>
        <end position="276"/>
    </location>
</feature>
<dbReference type="EMBL" id="JAJEWP010000002">
    <property type="protein sequence ID" value="MCC2616609.1"/>
    <property type="molecule type" value="Genomic_DNA"/>
</dbReference>
<reference evidence="2 3" key="1">
    <citation type="submission" date="2021-10" db="EMBL/GenBank/DDBJ databases">
        <title>Draft genome of Aestuariibacter halophilus JC2043.</title>
        <authorList>
            <person name="Emsley S.A."/>
            <person name="Pfannmuller K.M."/>
            <person name="Ushijima B."/>
            <person name="Saw J.H."/>
            <person name="Videau P."/>
        </authorList>
    </citation>
    <scope>NUCLEOTIDE SEQUENCE [LARGE SCALE GENOMIC DNA]</scope>
    <source>
        <strain evidence="2 3">JC2043</strain>
    </source>
</reference>
<evidence type="ECO:0000256" key="1">
    <source>
        <dbReference type="SAM" id="SignalP"/>
    </source>
</evidence>
<gene>
    <name evidence="2" type="ORF">LJ739_10180</name>
</gene>
<dbReference type="RefSeq" id="WP_229160110.1">
    <property type="nucleotide sequence ID" value="NZ_JAJEWP010000002.1"/>
</dbReference>
<evidence type="ECO:0000313" key="2">
    <source>
        <dbReference type="EMBL" id="MCC2616609.1"/>
    </source>
</evidence>